<organism evidence="1 2">
    <name type="scientific">Haloterrigena gelatinilytica</name>
    <dbReference type="NCBI Taxonomy" id="2741724"/>
    <lineage>
        <taxon>Archaea</taxon>
        <taxon>Methanobacteriati</taxon>
        <taxon>Methanobacteriota</taxon>
        <taxon>Stenosarchaea group</taxon>
        <taxon>Halobacteria</taxon>
        <taxon>Halobacteriales</taxon>
        <taxon>Natrialbaceae</taxon>
        <taxon>Haloterrigena</taxon>
    </lineage>
</organism>
<keyword evidence="2" id="KW-1185">Reference proteome</keyword>
<dbReference type="Proteomes" id="UP001016761">
    <property type="component" value="Unassembled WGS sequence"/>
</dbReference>
<dbReference type="EMBL" id="JABUQZ010000001">
    <property type="protein sequence ID" value="NUC71662.1"/>
    <property type="molecule type" value="Genomic_DNA"/>
</dbReference>
<sequence>MTEQEDNGEDEKSEYNVSIPIYSFPAEGRLSSERVPEDESGVPDFVNSLDDFNKIRYKTSNIHINSALFFADEVKRIEKHLVGKTDPEEDEPRLDTRIPIGNRHDIYVVNSVTSTVSFLEAVVNEFYDTHLDIAEESNELAFDRDREKIAVQNDDFYDLLTKFDKIEDQDFERLPVLKKYQYLLSFSGNNPFDHGSEPYQSTYLVKQWRNRLVHAQVEWIDFGEGPSFAKSLEGKFEKNPIGTDLPFPRSYLSYDCSKWCIESAFEFVEEFYNRMNVEPPVHIKNHMGDLWEVDSIIHVEEADDTGES</sequence>
<gene>
    <name evidence="1" type="ORF">HTZ84_04940</name>
</gene>
<comment type="caution">
    <text evidence="1">The sequence shown here is derived from an EMBL/GenBank/DDBJ whole genome shotgun (WGS) entry which is preliminary data.</text>
</comment>
<accession>A0ABX2L610</accession>
<reference evidence="1 2" key="1">
    <citation type="submission" date="2020-06" db="EMBL/GenBank/DDBJ databases">
        <title>Haloterrigena sp. nov., an extremely halophilic archaeon isolated from a saline sediment.</title>
        <authorList>
            <person name="Liu B.-B."/>
        </authorList>
    </citation>
    <scope>NUCLEOTIDE SEQUENCE [LARGE SCALE GENOMIC DNA]</scope>
    <source>
        <strain evidence="1 2">SYSU A558-1</strain>
    </source>
</reference>
<name>A0ABX2L610_9EURY</name>
<dbReference type="RefSeq" id="WP_174679653.1">
    <property type="nucleotide sequence ID" value="NZ_JABUQZ010000001.1"/>
</dbReference>
<proteinExistence type="predicted"/>
<evidence type="ECO:0000313" key="2">
    <source>
        <dbReference type="Proteomes" id="UP001016761"/>
    </source>
</evidence>
<evidence type="ECO:0008006" key="3">
    <source>
        <dbReference type="Google" id="ProtNLM"/>
    </source>
</evidence>
<protein>
    <recommendedName>
        <fullName evidence="3">Apea-like HEPN domain-containing protein</fullName>
    </recommendedName>
</protein>
<evidence type="ECO:0000313" key="1">
    <source>
        <dbReference type="EMBL" id="NUC71662.1"/>
    </source>
</evidence>